<reference evidence="11 12" key="1">
    <citation type="submission" date="2018-06" db="EMBL/GenBank/DDBJ databases">
        <authorList>
            <consortium name="Pathogen Informatics"/>
            <person name="Doyle S."/>
        </authorList>
    </citation>
    <scope>NUCLEOTIDE SEQUENCE [LARGE SCALE GENOMIC DNA]</scope>
    <source>
        <strain evidence="11 12">NCTC12410</strain>
    </source>
</reference>
<keyword evidence="6 9" id="KW-1133">Transmembrane helix</keyword>
<keyword evidence="4" id="KW-0997">Cell inner membrane</keyword>
<evidence type="ECO:0000256" key="7">
    <source>
        <dbReference type="ARBA" id="ARBA00023136"/>
    </source>
</evidence>
<feature type="transmembrane region" description="Helical" evidence="9">
    <location>
        <begin position="73"/>
        <end position="91"/>
    </location>
</feature>
<dbReference type="InterPro" id="IPR055348">
    <property type="entry name" value="DctQ"/>
</dbReference>
<feature type="domain" description="Tripartite ATP-independent periplasmic transporters DctQ component" evidence="10">
    <location>
        <begin position="45"/>
        <end position="178"/>
    </location>
</feature>
<evidence type="ECO:0000256" key="4">
    <source>
        <dbReference type="ARBA" id="ARBA00022519"/>
    </source>
</evidence>
<proteinExistence type="inferred from homology"/>
<dbReference type="GO" id="GO:0005886">
    <property type="term" value="C:plasma membrane"/>
    <property type="evidence" value="ECO:0007669"/>
    <property type="project" value="UniProtKB-SubCell"/>
</dbReference>
<evidence type="ECO:0000256" key="6">
    <source>
        <dbReference type="ARBA" id="ARBA00022989"/>
    </source>
</evidence>
<dbReference type="GO" id="GO:0022857">
    <property type="term" value="F:transmembrane transporter activity"/>
    <property type="evidence" value="ECO:0007669"/>
    <property type="project" value="TreeGrafter"/>
</dbReference>
<evidence type="ECO:0000256" key="1">
    <source>
        <dbReference type="ARBA" id="ARBA00004429"/>
    </source>
</evidence>
<feature type="transmembrane region" description="Helical" evidence="9">
    <location>
        <begin position="154"/>
        <end position="173"/>
    </location>
</feature>
<gene>
    <name evidence="11" type="primary">yiaM</name>
    <name evidence="11" type="ORF">NCTC12410_00460</name>
</gene>
<evidence type="ECO:0000313" key="11">
    <source>
        <dbReference type="EMBL" id="STO96646.1"/>
    </source>
</evidence>
<dbReference type="AlphaFoldDB" id="A0A377J487"/>
<dbReference type="InterPro" id="IPR007387">
    <property type="entry name" value="TRAP_DctQ"/>
</dbReference>
<evidence type="ECO:0000256" key="3">
    <source>
        <dbReference type="ARBA" id="ARBA00022475"/>
    </source>
</evidence>
<feature type="transmembrane region" description="Helical" evidence="9">
    <location>
        <begin position="36"/>
        <end position="61"/>
    </location>
</feature>
<keyword evidence="7 9" id="KW-0472">Membrane</keyword>
<name>A0A377J487_9HELI</name>
<protein>
    <submittedName>
        <fullName evidence="11">Transcriptional regulator</fullName>
    </submittedName>
</protein>
<evidence type="ECO:0000256" key="2">
    <source>
        <dbReference type="ARBA" id="ARBA00022448"/>
    </source>
</evidence>
<sequence>MLRFLAAPFIWAHLNPSVQKFFKVLDTIIAQINKNIAVLGLVAGVVIVAINVCLRFVSSFYPSIHSLPWGEEVSSYCFIWSALFGSAYGFRKGVHISVMVLVEKFPPQWAKASIIFSHILSALFLAFMAWAGIVTCELYYDLGRYSEALHEVPLWIFLLCLPLAFIGATYRVCEKIYEVSFTPAELVAKKTQDEIIHDTAIKE</sequence>
<keyword evidence="5 9" id="KW-0812">Transmembrane</keyword>
<dbReference type="GO" id="GO:0015740">
    <property type="term" value="P:C4-dicarboxylate transport"/>
    <property type="evidence" value="ECO:0007669"/>
    <property type="project" value="TreeGrafter"/>
</dbReference>
<organism evidence="11 12">
    <name type="scientific">Helicobacter canis</name>
    <dbReference type="NCBI Taxonomy" id="29419"/>
    <lineage>
        <taxon>Bacteria</taxon>
        <taxon>Pseudomonadati</taxon>
        <taxon>Campylobacterota</taxon>
        <taxon>Epsilonproteobacteria</taxon>
        <taxon>Campylobacterales</taxon>
        <taxon>Helicobacteraceae</taxon>
        <taxon>Helicobacter</taxon>
    </lineage>
</organism>
<dbReference type="PANTHER" id="PTHR35011:SF2">
    <property type="entry name" value="2,3-DIKETO-L-GULONATE TRAP TRANSPORTER SMALL PERMEASE PROTEIN YIAM"/>
    <property type="match status" value="1"/>
</dbReference>
<dbReference type="EMBL" id="UGHV01000001">
    <property type="protein sequence ID" value="STO96646.1"/>
    <property type="molecule type" value="Genomic_DNA"/>
</dbReference>
<evidence type="ECO:0000313" key="12">
    <source>
        <dbReference type="Proteomes" id="UP000254841"/>
    </source>
</evidence>
<dbReference type="PANTHER" id="PTHR35011">
    <property type="entry name" value="2,3-DIKETO-L-GULONATE TRAP TRANSPORTER SMALL PERMEASE PROTEIN YIAM"/>
    <property type="match status" value="1"/>
</dbReference>
<evidence type="ECO:0000256" key="5">
    <source>
        <dbReference type="ARBA" id="ARBA00022692"/>
    </source>
</evidence>
<dbReference type="OrthoDB" id="9791324at2"/>
<evidence type="ECO:0000259" key="10">
    <source>
        <dbReference type="Pfam" id="PF04290"/>
    </source>
</evidence>
<comment type="similarity">
    <text evidence="8">Belongs to the TRAP transporter small permease family.</text>
</comment>
<dbReference type="Proteomes" id="UP000254841">
    <property type="component" value="Unassembled WGS sequence"/>
</dbReference>
<evidence type="ECO:0000256" key="8">
    <source>
        <dbReference type="ARBA" id="ARBA00038436"/>
    </source>
</evidence>
<keyword evidence="2" id="KW-0813">Transport</keyword>
<comment type="subcellular location">
    <subcellularLocation>
        <location evidence="1">Cell inner membrane</location>
        <topology evidence="1">Multi-pass membrane protein</topology>
    </subcellularLocation>
</comment>
<feature type="transmembrane region" description="Helical" evidence="9">
    <location>
        <begin position="112"/>
        <end position="134"/>
    </location>
</feature>
<keyword evidence="3" id="KW-1003">Cell membrane</keyword>
<accession>A0A377J487</accession>
<evidence type="ECO:0000256" key="9">
    <source>
        <dbReference type="SAM" id="Phobius"/>
    </source>
</evidence>
<dbReference type="Pfam" id="PF04290">
    <property type="entry name" value="DctQ"/>
    <property type="match status" value="1"/>
</dbReference>